<evidence type="ECO:0000259" key="3">
    <source>
        <dbReference type="PROSITE" id="PS51203"/>
    </source>
</evidence>
<feature type="compositionally biased region" description="Acidic residues" evidence="2">
    <location>
        <begin position="159"/>
        <end position="173"/>
    </location>
</feature>
<gene>
    <name evidence="4" type="ORF">FVE85_0581</name>
</gene>
<comment type="similarity">
    <text evidence="1">Belongs to the p23/wos2 family.</text>
</comment>
<dbReference type="Proteomes" id="UP000324585">
    <property type="component" value="Unassembled WGS sequence"/>
</dbReference>
<comment type="caution">
    <text evidence="4">The sequence shown here is derived from an EMBL/GenBank/DDBJ whole genome shotgun (WGS) entry which is preliminary data.</text>
</comment>
<dbReference type="SUPFAM" id="SSF49764">
    <property type="entry name" value="HSP20-like chaperones"/>
    <property type="match status" value="1"/>
</dbReference>
<dbReference type="GO" id="GO:0006457">
    <property type="term" value="P:protein folding"/>
    <property type="evidence" value="ECO:0007669"/>
    <property type="project" value="TreeGrafter"/>
</dbReference>
<dbReference type="EMBL" id="VRMN01000002">
    <property type="protein sequence ID" value="KAA8496852.1"/>
    <property type="molecule type" value="Genomic_DNA"/>
</dbReference>
<dbReference type="GO" id="GO:0051087">
    <property type="term" value="F:protein-folding chaperone binding"/>
    <property type="evidence" value="ECO:0007669"/>
    <property type="project" value="TreeGrafter"/>
</dbReference>
<dbReference type="CDD" id="cd06465">
    <property type="entry name" value="p23_hB-ind1_like"/>
    <property type="match status" value="1"/>
</dbReference>
<sequence>MRGKRPCGAEQLGRMASHPDYLWAQTKDELWVTIAVPNVSKEGAVVQLFDEGRIEFQGTGGVQGEEKEYCLKIELLHPIDAAASRYNVGARNIELKVKKASSGPYWDKLTKEKDIHCKVDWDHWVDEDEEKAPDFGASWSGADDLADLDFGAEQKGDADDIADGDMDEDADMPEVDKPADQ</sequence>
<dbReference type="GO" id="GO:0051879">
    <property type="term" value="F:Hsp90 protein binding"/>
    <property type="evidence" value="ECO:0007669"/>
    <property type="project" value="InterPro"/>
</dbReference>
<dbReference type="GO" id="GO:0051131">
    <property type="term" value="P:chaperone-mediated protein complex assembly"/>
    <property type="evidence" value="ECO:0007669"/>
    <property type="project" value="TreeGrafter"/>
</dbReference>
<dbReference type="AlphaFoldDB" id="A0A5J4Z143"/>
<evidence type="ECO:0000313" key="4">
    <source>
        <dbReference type="EMBL" id="KAA8496852.1"/>
    </source>
</evidence>
<feature type="domain" description="CS" evidence="3">
    <location>
        <begin position="16"/>
        <end position="110"/>
    </location>
</feature>
<evidence type="ECO:0000256" key="1">
    <source>
        <dbReference type="ARBA" id="ARBA00025733"/>
    </source>
</evidence>
<dbReference type="Gene3D" id="2.60.40.790">
    <property type="match status" value="1"/>
</dbReference>
<dbReference type="PANTHER" id="PTHR22932">
    <property type="entry name" value="TELOMERASE-BINDING PROTEIN P23 HSP90 CO-CHAPERONE"/>
    <property type="match status" value="1"/>
</dbReference>
<dbReference type="GO" id="GO:0005634">
    <property type="term" value="C:nucleus"/>
    <property type="evidence" value="ECO:0007669"/>
    <property type="project" value="TreeGrafter"/>
</dbReference>
<name>A0A5J4Z143_PORPP</name>
<reference evidence="5" key="1">
    <citation type="journal article" date="2019" name="Nat. Commun.">
        <title>Expansion of phycobilisome linker gene families in mesophilic red algae.</title>
        <authorList>
            <person name="Lee J."/>
            <person name="Kim D."/>
            <person name="Bhattacharya D."/>
            <person name="Yoon H.S."/>
        </authorList>
    </citation>
    <scope>NUCLEOTIDE SEQUENCE [LARGE SCALE GENOMIC DNA]</scope>
    <source>
        <strain evidence="5">CCMP 1328</strain>
    </source>
</reference>
<proteinExistence type="inferred from homology"/>
<protein>
    <recommendedName>
        <fullName evidence="3">CS domain-containing protein</fullName>
    </recommendedName>
</protein>
<organism evidence="4 5">
    <name type="scientific">Porphyridium purpureum</name>
    <name type="common">Red alga</name>
    <name type="synonym">Porphyridium cruentum</name>
    <dbReference type="NCBI Taxonomy" id="35688"/>
    <lineage>
        <taxon>Eukaryota</taxon>
        <taxon>Rhodophyta</taxon>
        <taxon>Bangiophyceae</taxon>
        <taxon>Porphyridiales</taxon>
        <taxon>Porphyridiaceae</taxon>
        <taxon>Porphyridium</taxon>
    </lineage>
</organism>
<dbReference type="Pfam" id="PF04969">
    <property type="entry name" value="CS"/>
    <property type="match status" value="1"/>
</dbReference>
<evidence type="ECO:0000256" key="2">
    <source>
        <dbReference type="SAM" id="MobiDB-lite"/>
    </source>
</evidence>
<dbReference type="PANTHER" id="PTHR22932:SF1">
    <property type="entry name" value="CO-CHAPERONE PROTEIN DAF-41"/>
    <property type="match status" value="1"/>
</dbReference>
<dbReference type="GO" id="GO:0005829">
    <property type="term" value="C:cytosol"/>
    <property type="evidence" value="ECO:0007669"/>
    <property type="project" value="TreeGrafter"/>
</dbReference>
<evidence type="ECO:0000313" key="5">
    <source>
        <dbReference type="Proteomes" id="UP000324585"/>
    </source>
</evidence>
<dbReference type="OrthoDB" id="1564555at2759"/>
<accession>A0A5J4Z143</accession>
<dbReference type="InterPro" id="IPR045250">
    <property type="entry name" value="p23-like"/>
</dbReference>
<dbReference type="InterPro" id="IPR008978">
    <property type="entry name" value="HSP20-like_chaperone"/>
</dbReference>
<feature type="region of interest" description="Disordered" evidence="2">
    <location>
        <begin position="146"/>
        <end position="181"/>
    </location>
</feature>
<keyword evidence="5" id="KW-1185">Reference proteome</keyword>
<dbReference type="PROSITE" id="PS51203">
    <property type="entry name" value="CS"/>
    <property type="match status" value="1"/>
</dbReference>
<dbReference type="InterPro" id="IPR007052">
    <property type="entry name" value="CS_dom"/>
</dbReference>